<dbReference type="Pfam" id="PF01569">
    <property type="entry name" value="PAP2"/>
    <property type="match status" value="1"/>
</dbReference>
<keyword evidence="4" id="KW-1185">Reference proteome</keyword>
<dbReference type="EMBL" id="RCUY01000009">
    <property type="protein sequence ID" value="RLP82243.1"/>
    <property type="molecule type" value="Genomic_DNA"/>
</dbReference>
<dbReference type="Proteomes" id="UP000269438">
    <property type="component" value="Unassembled WGS sequence"/>
</dbReference>
<organism evidence="3 4">
    <name type="scientific">Mycetocola lacteus</name>
    <dbReference type="NCBI Taxonomy" id="76637"/>
    <lineage>
        <taxon>Bacteria</taxon>
        <taxon>Bacillati</taxon>
        <taxon>Actinomycetota</taxon>
        <taxon>Actinomycetes</taxon>
        <taxon>Micrococcales</taxon>
        <taxon>Microbacteriaceae</taxon>
        <taxon>Mycetocola</taxon>
    </lineage>
</organism>
<feature type="transmembrane region" description="Helical" evidence="1">
    <location>
        <begin position="128"/>
        <end position="146"/>
    </location>
</feature>
<name>A0A3L7AP14_9MICO</name>
<feature type="transmembrane region" description="Helical" evidence="1">
    <location>
        <begin position="153"/>
        <end position="174"/>
    </location>
</feature>
<feature type="transmembrane region" description="Helical" evidence="1">
    <location>
        <begin position="217"/>
        <end position="239"/>
    </location>
</feature>
<dbReference type="InterPro" id="IPR000326">
    <property type="entry name" value="PAP2/HPO"/>
</dbReference>
<proteinExistence type="predicted"/>
<gene>
    <name evidence="3" type="ORF">D9V34_10620</name>
</gene>
<keyword evidence="1" id="KW-1133">Transmembrane helix</keyword>
<dbReference type="SUPFAM" id="SSF48317">
    <property type="entry name" value="Acid phosphatase/Vanadium-dependent haloperoxidase"/>
    <property type="match status" value="1"/>
</dbReference>
<protein>
    <submittedName>
        <fullName evidence="3">Phosphatase PAP2 family protein</fullName>
    </submittedName>
</protein>
<evidence type="ECO:0000313" key="3">
    <source>
        <dbReference type="EMBL" id="RLP82243.1"/>
    </source>
</evidence>
<dbReference type="InterPro" id="IPR036938">
    <property type="entry name" value="PAP2/HPO_sf"/>
</dbReference>
<dbReference type="OrthoDB" id="3240395at2"/>
<feature type="transmembrane region" description="Helical" evidence="1">
    <location>
        <begin position="180"/>
        <end position="197"/>
    </location>
</feature>
<feature type="transmembrane region" description="Helical" evidence="1">
    <location>
        <begin position="18"/>
        <end position="36"/>
    </location>
</feature>
<evidence type="ECO:0000259" key="2">
    <source>
        <dbReference type="Pfam" id="PF01569"/>
    </source>
</evidence>
<dbReference type="AlphaFoldDB" id="A0A3L7AP14"/>
<keyword evidence="1" id="KW-0472">Membrane</keyword>
<reference evidence="3 4" key="1">
    <citation type="submission" date="2018-10" db="EMBL/GenBank/DDBJ databases">
        <authorList>
            <person name="Li J."/>
        </authorList>
    </citation>
    <scope>NUCLEOTIDE SEQUENCE [LARGE SCALE GENOMIC DNA]</scope>
    <source>
        <strain evidence="3 4">JCM 11654</strain>
    </source>
</reference>
<sequence length="275" mass="28649">MSPNPSPSRARLGARGRAIIVFVIALAVFVATYLLGVQNDVGQRAENALLRASTLSSNVPPPLDWVSLQSIAILAVVIALIALWRSGIGGAVHTVLAIGVAVLSAKALKNVFLERPEFHLENPGNSFPSGHAAVVSVLVMALILVLPSTGRWIVMLLGAPLLVTISAQLLMFGWHRPSDVFGGFALSLGTLALGTIVRPARGRVESGTRGLRLVRTLFMVLGTLGFAVAFAVGVAGLGAGLNTRVMLAGEIAGGGAALWVLALVSLLRIPVRGRR</sequence>
<feature type="transmembrane region" description="Helical" evidence="1">
    <location>
        <begin position="251"/>
        <end position="271"/>
    </location>
</feature>
<evidence type="ECO:0000313" key="4">
    <source>
        <dbReference type="Proteomes" id="UP000269438"/>
    </source>
</evidence>
<keyword evidence="1" id="KW-0812">Transmembrane</keyword>
<feature type="transmembrane region" description="Helical" evidence="1">
    <location>
        <begin position="65"/>
        <end position="84"/>
    </location>
</feature>
<evidence type="ECO:0000256" key="1">
    <source>
        <dbReference type="SAM" id="Phobius"/>
    </source>
</evidence>
<feature type="domain" description="Phosphatidic acid phosphatase type 2/haloperoxidase" evidence="2">
    <location>
        <begin position="115"/>
        <end position="201"/>
    </location>
</feature>
<accession>A0A3L7AP14</accession>
<feature type="transmembrane region" description="Helical" evidence="1">
    <location>
        <begin position="91"/>
        <end position="108"/>
    </location>
</feature>
<dbReference type="Gene3D" id="1.20.144.10">
    <property type="entry name" value="Phosphatidic acid phosphatase type 2/haloperoxidase"/>
    <property type="match status" value="1"/>
</dbReference>
<comment type="caution">
    <text evidence="3">The sequence shown here is derived from an EMBL/GenBank/DDBJ whole genome shotgun (WGS) entry which is preliminary data.</text>
</comment>
<dbReference type="RefSeq" id="WP_121688780.1">
    <property type="nucleotide sequence ID" value="NZ_RCUY01000009.1"/>
</dbReference>